<accession>A0A9Q8T759</accession>
<evidence type="ECO:0000313" key="3">
    <source>
        <dbReference type="Proteomes" id="UP000830671"/>
    </source>
</evidence>
<dbReference type="GeneID" id="73348831"/>
<dbReference type="EMBL" id="CP019480">
    <property type="protein sequence ID" value="UQC89366.1"/>
    <property type="molecule type" value="Genomic_DNA"/>
</dbReference>
<reference evidence="2" key="1">
    <citation type="journal article" date="2021" name="Mol. Plant Microbe Interact.">
        <title>Complete Genome Sequence of the Plant-Pathogenic Fungus Colletotrichum lupini.</title>
        <authorList>
            <person name="Baroncelli R."/>
            <person name="Pensec F."/>
            <person name="Da Lio D."/>
            <person name="Boufleur T."/>
            <person name="Vicente I."/>
            <person name="Sarrocco S."/>
            <person name="Picot A."/>
            <person name="Baraldi E."/>
            <person name="Sukno S."/>
            <person name="Thon M."/>
            <person name="Le Floch G."/>
        </authorList>
    </citation>
    <scope>NUCLEOTIDE SEQUENCE</scope>
    <source>
        <strain evidence="2">IMI 504893</strain>
    </source>
</reference>
<name>A0A9Q8T759_9PEZI</name>
<dbReference type="RefSeq" id="XP_049150967.1">
    <property type="nucleotide sequence ID" value="XM_049293821.1"/>
</dbReference>
<gene>
    <name evidence="2" type="ORF">CLUP02_14895</name>
</gene>
<organism evidence="2 3">
    <name type="scientific">Colletotrichum lupini</name>
    <dbReference type="NCBI Taxonomy" id="145971"/>
    <lineage>
        <taxon>Eukaryota</taxon>
        <taxon>Fungi</taxon>
        <taxon>Dikarya</taxon>
        <taxon>Ascomycota</taxon>
        <taxon>Pezizomycotina</taxon>
        <taxon>Sordariomycetes</taxon>
        <taxon>Hypocreomycetidae</taxon>
        <taxon>Glomerellales</taxon>
        <taxon>Glomerellaceae</taxon>
        <taxon>Colletotrichum</taxon>
        <taxon>Colletotrichum acutatum species complex</taxon>
    </lineage>
</organism>
<keyword evidence="3" id="KW-1185">Reference proteome</keyword>
<evidence type="ECO:0000313" key="2">
    <source>
        <dbReference type="EMBL" id="UQC89366.1"/>
    </source>
</evidence>
<evidence type="ECO:0000256" key="1">
    <source>
        <dbReference type="SAM" id="MobiDB-lite"/>
    </source>
</evidence>
<feature type="region of interest" description="Disordered" evidence="1">
    <location>
        <begin position="1"/>
        <end position="22"/>
    </location>
</feature>
<sequence>MGRQRRTKSFSSASPPSVLPGPYLIRDELYTTEQRGSRGNLNQVPAQPGLPAYGLAARLSKEHDGYLPVAHARCFSKSATIHMASSPPTFHYLTDRSPVTWSRHNPRHSPGTSAEKGIFREFNKLHSWDVLGAPQRQPIGFSSKPSRAARSSGKYPTCPDFIWL</sequence>
<dbReference type="AlphaFoldDB" id="A0A9Q8T759"/>
<proteinExistence type="predicted"/>
<dbReference type="Proteomes" id="UP000830671">
    <property type="component" value="Chromosome 8"/>
</dbReference>
<protein>
    <submittedName>
        <fullName evidence="2">Uncharacterized protein</fullName>
    </submittedName>
</protein>
<dbReference type="KEGG" id="clup:CLUP02_14895"/>